<gene>
    <name evidence="1" type="ORF">OFY01_31585</name>
</gene>
<evidence type="ECO:0000313" key="1">
    <source>
        <dbReference type="EMBL" id="MCX3064215.1"/>
    </source>
</evidence>
<name>A0ABT3U563_9ACTN</name>
<comment type="caution">
    <text evidence="1">The sequence shown here is derived from an EMBL/GenBank/DDBJ whole genome shotgun (WGS) entry which is preliminary data.</text>
</comment>
<dbReference type="EMBL" id="JAPHNL010000336">
    <property type="protein sequence ID" value="MCX3064215.1"/>
    <property type="molecule type" value="Genomic_DNA"/>
</dbReference>
<proteinExistence type="predicted"/>
<dbReference type="Proteomes" id="UP001163064">
    <property type="component" value="Unassembled WGS sequence"/>
</dbReference>
<protein>
    <submittedName>
        <fullName evidence="1">Uncharacterized protein</fullName>
    </submittedName>
</protein>
<reference evidence="1" key="1">
    <citation type="submission" date="2022-10" db="EMBL/GenBank/DDBJ databases">
        <title>Streptomyces beihaiensis sp. nov., a chitin degrading actinobacterium, isolated from shrimp pond soil.</title>
        <authorList>
            <person name="Xie J."/>
            <person name="Shen N."/>
        </authorList>
    </citation>
    <scope>NUCLEOTIDE SEQUENCE</scope>
    <source>
        <strain evidence="1">GXMU-J5</strain>
    </source>
</reference>
<sequence length="146" mass="15731">MDPEVAALATAGATTLVTQMTTDAWIALRGRFARVLSRGRERERDAEEAVSTELDAAREELIAARADGDEATVADVEAEWRSRMRRALAADPALADELRGILDELASSEQQDGPRIVNNVVNNLHGGVHYGTTIQAGIVGSPPRRN</sequence>
<organism evidence="1 2">
    <name type="scientific">Streptomyces beihaiensis</name>
    <dbReference type="NCBI Taxonomy" id="2984495"/>
    <lineage>
        <taxon>Bacteria</taxon>
        <taxon>Bacillati</taxon>
        <taxon>Actinomycetota</taxon>
        <taxon>Actinomycetes</taxon>
        <taxon>Kitasatosporales</taxon>
        <taxon>Streptomycetaceae</taxon>
        <taxon>Streptomyces</taxon>
    </lineage>
</organism>
<keyword evidence="2" id="KW-1185">Reference proteome</keyword>
<evidence type="ECO:0000313" key="2">
    <source>
        <dbReference type="Proteomes" id="UP001163064"/>
    </source>
</evidence>
<dbReference type="RefSeq" id="WP_266605791.1">
    <property type="nucleotide sequence ID" value="NZ_JAPHNL010000336.1"/>
</dbReference>
<accession>A0ABT3U563</accession>